<proteinExistence type="predicted"/>
<evidence type="ECO:0000313" key="3">
    <source>
        <dbReference type="Proteomes" id="UP001200470"/>
    </source>
</evidence>
<dbReference type="RefSeq" id="WP_094446853.1">
    <property type="nucleotide sequence ID" value="NZ_JADYTN010000001.1"/>
</dbReference>
<keyword evidence="1" id="KW-0812">Transmembrane</keyword>
<dbReference type="Pfam" id="PF12836">
    <property type="entry name" value="HHH_3"/>
    <property type="match status" value="2"/>
</dbReference>
<dbReference type="SUPFAM" id="SSF47781">
    <property type="entry name" value="RuvA domain 2-like"/>
    <property type="match status" value="3"/>
</dbReference>
<reference evidence="2 3" key="1">
    <citation type="submission" date="2020-12" db="EMBL/GenBank/DDBJ databases">
        <title>Whole genome sequences of gut porcine anaerobes.</title>
        <authorList>
            <person name="Kubasova T."/>
            <person name="Jahodarova E."/>
            <person name="Rychlik I."/>
        </authorList>
    </citation>
    <scope>NUCLEOTIDE SEQUENCE [LARGE SCALE GENOMIC DNA]</scope>
    <source>
        <strain evidence="2 3">An925</strain>
    </source>
</reference>
<feature type="transmembrane region" description="Helical" evidence="1">
    <location>
        <begin position="7"/>
        <end position="26"/>
    </location>
</feature>
<dbReference type="Gene3D" id="1.10.150.280">
    <property type="entry name" value="AF1531-like domain"/>
    <property type="match status" value="1"/>
</dbReference>
<keyword evidence="1" id="KW-1133">Transmembrane helix</keyword>
<accession>A0ABS9CED3</accession>
<evidence type="ECO:0000313" key="2">
    <source>
        <dbReference type="EMBL" id="MCF2562667.1"/>
    </source>
</evidence>
<name>A0ABS9CED3_9BACT</name>
<dbReference type="InterPro" id="IPR010994">
    <property type="entry name" value="RuvA_2-like"/>
</dbReference>
<dbReference type="Proteomes" id="UP001200470">
    <property type="component" value="Unassembled WGS sequence"/>
</dbReference>
<protein>
    <submittedName>
        <fullName evidence="2">Helix-hairpin-helix domain-containing protein</fullName>
    </submittedName>
</protein>
<sequence>MVYSDRRVIISLLIVGIAMMGILFVLTDDNHTESVRARKEAPEKSKHRYYHTQGQRVESFVFDPNTADSTQLLRLGLRPWQVRNIYKYRSKGGIYRTKADFARLYGLTVKDYRRLEPYIRISADYQSAASLFADDRHPRDTSRMRRDSLYQHRDTTKWIKKITNTQRIVLNTANEETLRQVPGIGTFYAKEIIRHGKWIGGYVDVNQLDEIENFPKQAKQYFVISKPNPAKLKINELSFSALRRHPYINFYQAKDIIDYRRLYGRIHSLADLEFSAAFSEHDLKRLEPYVEF</sequence>
<keyword evidence="3" id="KW-1185">Reference proteome</keyword>
<organism evidence="2 3">
    <name type="scientific">Xylanibacter brevis</name>
    <dbReference type="NCBI Taxonomy" id="83231"/>
    <lineage>
        <taxon>Bacteria</taxon>
        <taxon>Pseudomonadati</taxon>
        <taxon>Bacteroidota</taxon>
        <taxon>Bacteroidia</taxon>
        <taxon>Bacteroidales</taxon>
        <taxon>Prevotellaceae</taxon>
        <taxon>Xylanibacter</taxon>
    </lineage>
</organism>
<comment type="caution">
    <text evidence="2">The sequence shown here is derived from an EMBL/GenBank/DDBJ whole genome shotgun (WGS) entry which is preliminary data.</text>
</comment>
<gene>
    <name evidence="2" type="ORF">I6E12_00860</name>
</gene>
<keyword evidence="1" id="KW-0472">Membrane</keyword>
<dbReference type="EMBL" id="JADYTN010000001">
    <property type="protein sequence ID" value="MCF2562667.1"/>
    <property type="molecule type" value="Genomic_DNA"/>
</dbReference>
<dbReference type="PANTHER" id="PTHR21180:SF32">
    <property type="entry name" value="ENDONUCLEASE_EXONUCLEASE_PHOSPHATASE FAMILY DOMAIN-CONTAINING PROTEIN 1"/>
    <property type="match status" value="1"/>
</dbReference>
<dbReference type="Gene3D" id="1.10.150.320">
    <property type="entry name" value="Photosystem II 12 kDa extrinsic protein"/>
    <property type="match status" value="1"/>
</dbReference>
<dbReference type="PANTHER" id="PTHR21180">
    <property type="entry name" value="ENDONUCLEASE/EXONUCLEASE/PHOSPHATASE FAMILY DOMAIN-CONTAINING PROTEIN 1"/>
    <property type="match status" value="1"/>
</dbReference>
<dbReference type="InterPro" id="IPR051675">
    <property type="entry name" value="Endo/Exo/Phosphatase_dom_1"/>
</dbReference>
<evidence type="ECO:0000256" key="1">
    <source>
        <dbReference type="SAM" id="Phobius"/>
    </source>
</evidence>